<accession>A0ABQ7GKV0</accession>
<reference evidence="1" key="1">
    <citation type="submission" date="2017-08" db="EMBL/GenBank/DDBJ databases">
        <authorList>
            <person name="Polle J.E."/>
            <person name="Barry K."/>
            <person name="Cushman J."/>
            <person name="Schmutz J."/>
            <person name="Tran D."/>
            <person name="Hathwaick L.T."/>
            <person name="Yim W.C."/>
            <person name="Jenkins J."/>
            <person name="Mckie-Krisberg Z.M."/>
            <person name="Prochnik S."/>
            <person name="Lindquist E."/>
            <person name="Dockter R.B."/>
            <person name="Adam C."/>
            <person name="Molina H."/>
            <person name="Bunkerborg J."/>
            <person name="Jin E."/>
            <person name="Buchheim M."/>
            <person name="Magnuson J."/>
        </authorList>
    </citation>
    <scope>NUCLEOTIDE SEQUENCE</scope>
    <source>
        <strain evidence="1">CCAP 19/18</strain>
    </source>
</reference>
<keyword evidence="2" id="KW-1185">Reference proteome</keyword>
<sequence>MCLPPLWRLVQRRRPARTMETSNRPSMKVSWWRTCKKSCRIPVLRKGKMEKERLGQIHSTRSWAQMEQGHQMLVLTMCDCVFCGPATLVLLSEEGFSMLVWTSPALKNPALLCLVEGVLEICISET</sequence>
<evidence type="ECO:0000313" key="2">
    <source>
        <dbReference type="Proteomes" id="UP000815325"/>
    </source>
</evidence>
<evidence type="ECO:0000313" key="1">
    <source>
        <dbReference type="EMBL" id="KAF5835211.1"/>
    </source>
</evidence>
<name>A0ABQ7GKV0_DUNSA</name>
<comment type="caution">
    <text evidence="1">The sequence shown here is derived from an EMBL/GenBank/DDBJ whole genome shotgun (WGS) entry which is preliminary data.</text>
</comment>
<gene>
    <name evidence="1" type="ORF">DUNSADRAFT_7753</name>
</gene>
<proteinExistence type="predicted"/>
<dbReference type="Proteomes" id="UP000815325">
    <property type="component" value="Unassembled WGS sequence"/>
</dbReference>
<organism evidence="1 2">
    <name type="scientific">Dunaliella salina</name>
    <name type="common">Green alga</name>
    <name type="synonym">Protococcus salinus</name>
    <dbReference type="NCBI Taxonomy" id="3046"/>
    <lineage>
        <taxon>Eukaryota</taxon>
        <taxon>Viridiplantae</taxon>
        <taxon>Chlorophyta</taxon>
        <taxon>core chlorophytes</taxon>
        <taxon>Chlorophyceae</taxon>
        <taxon>CS clade</taxon>
        <taxon>Chlamydomonadales</taxon>
        <taxon>Dunaliellaceae</taxon>
        <taxon>Dunaliella</taxon>
    </lineage>
</organism>
<protein>
    <recommendedName>
        <fullName evidence="3">Encoded protein</fullName>
    </recommendedName>
</protein>
<evidence type="ECO:0008006" key="3">
    <source>
        <dbReference type="Google" id="ProtNLM"/>
    </source>
</evidence>
<dbReference type="EMBL" id="MU069717">
    <property type="protein sequence ID" value="KAF5835211.1"/>
    <property type="molecule type" value="Genomic_DNA"/>
</dbReference>